<accession>A0ABM0MAG9</accession>
<sequence>QMILFLTDGKPEDDVSGYSEESEEKEIARNADILRTIITRNRGMNNKVILFTYGLGTEVDMDLLEAMASQNGSAYGVDTSVDIQETVGQAILVDNPENLRSKMASYYDHYANPQIDVPTFSVPHQGASGIGLLTVVSLPVIHNNNFEGIVGIGITLEDLFSDVTYFRQGELSYSFIFEVSSKFVGRTLLHPLLPAPNTVDEDPVFVHITSLERSNEFRTLLNHAIIDGDNFAETTAFVSKRPIARGDSATEGVRVVDEPSQYFCKAVGDGIPYVICVVIADRDKQTKLDAQTPTGSDFMYHRIDISHPDSVCRNGKRKATTDHSTVKFSPNAFIEPKKYASGKETSALVEHYTEYMNDVTEIITSNVLKENIRDTVVATAKIEDIWKEASRSEANQYIAAYFMGTDNGVFRLYPGERLDVHYDHTTRPWYKRVKGNVGKNVLSVPYKDAFGNGYIITLSRTVTV</sequence>
<dbReference type="InterPro" id="IPR051173">
    <property type="entry name" value="Ca_channel_alpha-2/delta"/>
</dbReference>
<gene>
    <name evidence="3" type="primary">LOC102806361</name>
</gene>
<dbReference type="SUPFAM" id="SSF53300">
    <property type="entry name" value="vWA-like"/>
    <property type="match status" value="1"/>
</dbReference>
<feature type="non-terminal residue" evidence="3">
    <location>
        <position position="464"/>
    </location>
</feature>
<dbReference type="Gene3D" id="3.30.450.20">
    <property type="entry name" value="PAS domain"/>
    <property type="match status" value="1"/>
</dbReference>
<dbReference type="PANTHER" id="PTHR10166:SF66">
    <property type="entry name" value="VWFA AND CACHE DOMAIN-CONTAINING PROTEIN CG16868"/>
    <property type="match status" value="1"/>
</dbReference>
<dbReference type="PANTHER" id="PTHR10166">
    <property type="entry name" value="VOLTAGE-DEPENDENT CALCIUM CHANNEL SUBUNIT ALPHA-2/DELTA-RELATED"/>
    <property type="match status" value="1"/>
</dbReference>
<reference evidence="3" key="1">
    <citation type="submission" date="2025-08" db="UniProtKB">
        <authorList>
            <consortium name="RefSeq"/>
        </authorList>
    </citation>
    <scope>IDENTIFICATION</scope>
    <source>
        <tissue evidence="3">Testes</tissue>
    </source>
</reference>
<proteinExistence type="predicted"/>
<dbReference type="InterPro" id="IPR002035">
    <property type="entry name" value="VWF_A"/>
</dbReference>
<dbReference type="RefSeq" id="XP_006817010.1">
    <property type="nucleotide sequence ID" value="XM_006816947.1"/>
</dbReference>
<organism evidence="2 3">
    <name type="scientific">Saccoglossus kowalevskii</name>
    <name type="common">Acorn worm</name>
    <dbReference type="NCBI Taxonomy" id="10224"/>
    <lineage>
        <taxon>Eukaryota</taxon>
        <taxon>Metazoa</taxon>
        <taxon>Hemichordata</taxon>
        <taxon>Enteropneusta</taxon>
        <taxon>Harrimaniidae</taxon>
        <taxon>Saccoglossus</taxon>
    </lineage>
</organism>
<feature type="non-terminal residue" evidence="3">
    <location>
        <position position="1"/>
    </location>
</feature>
<dbReference type="InterPro" id="IPR036465">
    <property type="entry name" value="vWFA_dom_sf"/>
</dbReference>
<feature type="domain" description="VWFA" evidence="1">
    <location>
        <begin position="1"/>
        <end position="91"/>
    </location>
</feature>
<dbReference type="Gene3D" id="3.40.50.410">
    <property type="entry name" value="von Willebrand factor, type A domain"/>
    <property type="match status" value="1"/>
</dbReference>
<evidence type="ECO:0000313" key="2">
    <source>
        <dbReference type="Proteomes" id="UP000694865"/>
    </source>
</evidence>
<dbReference type="GeneID" id="102806361"/>
<protein>
    <submittedName>
        <fullName evidence="3">VWFA and cache domain-containing protein 1-like</fullName>
    </submittedName>
</protein>
<evidence type="ECO:0000259" key="1">
    <source>
        <dbReference type="PROSITE" id="PS50234"/>
    </source>
</evidence>
<keyword evidence="2" id="KW-1185">Reference proteome</keyword>
<evidence type="ECO:0000313" key="3">
    <source>
        <dbReference type="RefSeq" id="XP_006817010.1"/>
    </source>
</evidence>
<dbReference type="Proteomes" id="UP000694865">
    <property type="component" value="Unplaced"/>
</dbReference>
<dbReference type="PROSITE" id="PS50234">
    <property type="entry name" value="VWFA"/>
    <property type="match status" value="1"/>
</dbReference>
<name>A0ABM0MAG9_SACKO</name>